<reference evidence="8" key="1">
    <citation type="journal article" date="2014" name="Int. J. Syst. Evol. Microbiol.">
        <title>Complete genome sequence of Corynebacterium casei LMG S-19264T (=DSM 44701T), isolated from a smear-ripened cheese.</title>
        <authorList>
            <consortium name="US DOE Joint Genome Institute (JGI-PGF)"/>
            <person name="Walter F."/>
            <person name="Albersmeier A."/>
            <person name="Kalinowski J."/>
            <person name="Ruckert C."/>
        </authorList>
    </citation>
    <scope>NUCLEOTIDE SEQUENCE</scope>
    <source>
        <strain evidence="8">CGMCC 1.15519</strain>
    </source>
</reference>
<comment type="cofactor">
    <cofactor evidence="1">
        <name>Zn(2+)</name>
        <dbReference type="ChEBI" id="CHEBI:29105"/>
    </cofactor>
</comment>
<keyword evidence="3" id="KW-0479">Metal-binding</keyword>
<dbReference type="EMBL" id="BMJM01000008">
    <property type="protein sequence ID" value="GGE16030.1"/>
    <property type="molecule type" value="Genomic_DNA"/>
</dbReference>
<keyword evidence="9" id="KW-1185">Reference proteome</keyword>
<evidence type="ECO:0000256" key="1">
    <source>
        <dbReference type="ARBA" id="ARBA00001947"/>
    </source>
</evidence>
<dbReference type="PANTHER" id="PTHR21666">
    <property type="entry name" value="PEPTIDASE-RELATED"/>
    <property type="match status" value="1"/>
</dbReference>
<evidence type="ECO:0000313" key="9">
    <source>
        <dbReference type="Proteomes" id="UP000635071"/>
    </source>
</evidence>
<evidence type="ECO:0000256" key="6">
    <source>
        <dbReference type="ARBA" id="ARBA00023049"/>
    </source>
</evidence>
<dbReference type="Gene3D" id="2.70.70.10">
    <property type="entry name" value="Glucose Permease (Domain IIA)"/>
    <property type="match status" value="1"/>
</dbReference>
<dbReference type="GO" id="GO:0004222">
    <property type="term" value="F:metalloendopeptidase activity"/>
    <property type="evidence" value="ECO:0007669"/>
    <property type="project" value="TreeGrafter"/>
</dbReference>
<evidence type="ECO:0000313" key="8">
    <source>
        <dbReference type="EMBL" id="GGE16030.1"/>
    </source>
</evidence>
<dbReference type="InterPro" id="IPR016047">
    <property type="entry name" value="M23ase_b-sheet_dom"/>
</dbReference>
<evidence type="ECO:0000256" key="5">
    <source>
        <dbReference type="ARBA" id="ARBA00022833"/>
    </source>
</evidence>
<evidence type="ECO:0000256" key="3">
    <source>
        <dbReference type="ARBA" id="ARBA00022723"/>
    </source>
</evidence>
<gene>
    <name evidence="8" type="ORF">GCM10011529_23040</name>
</gene>
<reference evidence="8" key="2">
    <citation type="submission" date="2020-09" db="EMBL/GenBank/DDBJ databases">
        <authorList>
            <person name="Sun Q."/>
            <person name="Zhou Y."/>
        </authorList>
    </citation>
    <scope>NUCLEOTIDE SEQUENCE</scope>
    <source>
        <strain evidence="8">CGMCC 1.15519</strain>
    </source>
</reference>
<comment type="caution">
    <text evidence="8">The sequence shown here is derived from an EMBL/GenBank/DDBJ whole genome shotgun (WGS) entry which is preliminary data.</text>
</comment>
<keyword evidence="4" id="KW-0378">Hydrolase</keyword>
<dbReference type="Proteomes" id="UP000635071">
    <property type="component" value="Unassembled WGS sequence"/>
</dbReference>
<dbReference type="Gene3D" id="3.10.450.350">
    <property type="match status" value="1"/>
</dbReference>
<feature type="domain" description="M23ase beta-sheet core" evidence="7">
    <location>
        <begin position="369"/>
        <end position="464"/>
    </location>
</feature>
<organism evidence="8 9">
    <name type="scientific">Sandarakinorhabdus glacialis</name>
    <dbReference type="NCBI Taxonomy" id="1614636"/>
    <lineage>
        <taxon>Bacteria</taxon>
        <taxon>Pseudomonadati</taxon>
        <taxon>Pseudomonadota</taxon>
        <taxon>Alphaproteobacteria</taxon>
        <taxon>Sphingomonadales</taxon>
        <taxon>Sphingosinicellaceae</taxon>
        <taxon>Sandarakinorhabdus</taxon>
    </lineage>
</organism>
<dbReference type="SUPFAM" id="SSF51261">
    <property type="entry name" value="Duplicated hybrid motif"/>
    <property type="match status" value="1"/>
</dbReference>
<dbReference type="GO" id="GO:0046872">
    <property type="term" value="F:metal ion binding"/>
    <property type="evidence" value="ECO:0007669"/>
    <property type="project" value="UniProtKB-KW"/>
</dbReference>
<evidence type="ECO:0000259" key="7">
    <source>
        <dbReference type="Pfam" id="PF01551"/>
    </source>
</evidence>
<evidence type="ECO:0000256" key="2">
    <source>
        <dbReference type="ARBA" id="ARBA00022670"/>
    </source>
</evidence>
<evidence type="ECO:0000256" key="4">
    <source>
        <dbReference type="ARBA" id="ARBA00022801"/>
    </source>
</evidence>
<dbReference type="AlphaFoldDB" id="A0A916ZVJ3"/>
<dbReference type="GO" id="GO:0006508">
    <property type="term" value="P:proteolysis"/>
    <property type="evidence" value="ECO:0007669"/>
    <property type="project" value="UniProtKB-KW"/>
</dbReference>
<keyword evidence="2" id="KW-0645">Protease</keyword>
<name>A0A916ZVJ3_9SPHN</name>
<keyword evidence="6" id="KW-0482">Metalloprotease</keyword>
<dbReference type="Pfam" id="PF01551">
    <property type="entry name" value="Peptidase_M23"/>
    <property type="match status" value="1"/>
</dbReference>
<dbReference type="InterPro" id="IPR011055">
    <property type="entry name" value="Dup_hybrid_motif"/>
</dbReference>
<keyword evidence="5" id="KW-0862">Zinc</keyword>
<dbReference type="PANTHER" id="PTHR21666:SF288">
    <property type="entry name" value="CELL DIVISION PROTEIN YTFB"/>
    <property type="match status" value="1"/>
</dbReference>
<dbReference type="FunFam" id="2.70.70.10:FF:000006">
    <property type="entry name" value="M23 family peptidase"/>
    <property type="match status" value="1"/>
</dbReference>
<proteinExistence type="predicted"/>
<dbReference type="RefSeq" id="WP_188763114.1">
    <property type="nucleotide sequence ID" value="NZ_BMJM01000008.1"/>
</dbReference>
<dbReference type="CDD" id="cd12797">
    <property type="entry name" value="M23_peptidase"/>
    <property type="match status" value="1"/>
</dbReference>
<protein>
    <recommendedName>
        <fullName evidence="7">M23ase beta-sheet core domain-containing protein</fullName>
    </recommendedName>
</protein>
<sequence length="515" mass="54990">MFQSDLRAGNGVAELTLPNSGGFVAPDWRGLLRRTVPQDILGIGLGTEGVTDLGADIGSKRWWLGMAACTALCGTALWLGSMVVPLSEAPRAVLTPVQREALRPSMVAPLARGGATGAEVLPQSRLVEALAETPERPRLELTAQMRAQDSFESVLRRAGVGQGDIAAVTVLVRPAANLGALTKGSDIDIVLGRRDSKSVPRPLESLGFRAAFDLRLALNRTAEGLQLQRIPIAIDSTPLRVKGLVGGSLSQSMRGAGVPGNLIGEYIKTMAYAVDLQRGVGKRDRFDIVVERDRAETGEVRYGQLLFAGVDRVGKEPIELGRYVYGGKPQFFRADGESAKKGLMRTPVEGARLTSAFGMRFHPLLAYSRMHQGVDFGARYGSPIYAAASGKVAYAAPHGGHGNYVRLLHNKELATAYAHMSKFAVRAGQSVSQGQIIGYVGSTGVSTGPHLHYEVWLRGKAVNPVQLKFIGGTQLAGNDMASFLSVMNRMRGLSVAGVAVAEAVMEPGRTRRKRG</sequence>
<dbReference type="InterPro" id="IPR050570">
    <property type="entry name" value="Cell_wall_metabolism_enzyme"/>
</dbReference>
<accession>A0A916ZVJ3</accession>